<dbReference type="AlphaFoldDB" id="A0A409WST7"/>
<reference evidence="2 3" key="1">
    <citation type="journal article" date="2018" name="Evol. Lett.">
        <title>Horizontal gene cluster transfer increased hallucinogenic mushroom diversity.</title>
        <authorList>
            <person name="Reynolds H.T."/>
            <person name="Vijayakumar V."/>
            <person name="Gluck-Thaler E."/>
            <person name="Korotkin H.B."/>
            <person name="Matheny P.B."/>
            <person name="Slot J.C."/>
        </authorList>
    </citation>
    <scope>NUCLEOTIDE SEQUENCE [LARGE SCALE GENOMIC DNA]</scope>
    <source>
        <strain evidence="2 3">2629</strain>
    </source>
</reference>
<evidence type="ECO:0000256" key="1">
    <source>
        <dbReference type="SAM" id="MobiDB-lite"/>
    </source>
</evidence>
<comment type="caution">
    <text evidence="2">The sequence shown here is derived from an EMBL/GenBank/DDBJ whole genome shotgun (WGS) entry which is preliminary data.</text>
</comment>
<keyword evidence="3" id="KW-1185">Reference proteome</keyword>
<name>A0A409WST7_9AGAR</name>
<evidence type="ECO:0000313" key="3">
    <source>
        <dbReference type="Proteomes" id="UP000284842"/>
    </source>
</evidence>
<evidence type="ECO:0000313" key="2">
    <source>
        <dbReference type="EMBL" id="PPQ81539.1"/>
    </source>
</evidence>
<accession>A0A409WST7</accession>
<dbReference type="EMBL" id="NHTK01005266">
    <property type="protein sequence ID" value="PPQ81539.1"/>
    <property type="molecule type" value="Genomic_DNA"/>
</dbReference>
<feature type="compositionally biased region" description="Polar residues" evidence="1">
    <location>
        <begin position="137"/>
        <end position="150"/>
    </location>
</feature>
<proteinExistence type="predicted"/>
<sequence>MSTSSFINGATLPTSITCVLANQKRWKNPPTFVPGTCINVIGSFRSIDSSSRLLSIEVDDVTLDLGIKAADTLSSTFNPIAGNPNKRKFGGNPKHFSALAGTSAISPMATVVAPAPPTPSLPSQSSILDQPTIEGNGDSSEANASTSQASKILAGKKAVRSVRSKVNTPVEDNA</sequence>
<protein>
    <submittedName>
        <fullName evidence="2">Uncharacterized protein</fullName>
    </submittedName>
</protein>
<dbReference type="Proteomes" id="UP000284842">
    <property type="component" value="Unassembled WGS sequence"/>
</dbReference>
<feature type="region of interest" description="Disordered" evidence="1">
    <location>
        <begin position="111"/>
        <end position="174"/>
    </location>
</feature>
<dbReference type="InParanoid" id="A0A409WST7"/>
<organism evidence="2 3">
    <name type="scientific">Panaeolus cyanescens</name>
    <dbReference type="NCBI Taxonomy" id="181874"/>
    <lineage>
        <taxon>Eukaryota</taxon>
        <taxon>Fungi</taxon>
        <taxon>Dikarya</taxon>
        <taxon>Basidiomycota</taxon>
        <taxon>Agaricomycotina</taxon>
        <taxon>Agaricomycetes</taxon>
        <taxon>Agaricomycetidae</taxon>
        <taxon>Agaricales</taxon>
        <taxon>Agaricineae</taxon>
        <taxon>Galeropsidaceae</taxon>
        <taxon>Panaeolus</taxon>
    </lineage>
</organism>
<gene>
    <name evidence="2" type="ORF">CVT24_000304</name>
</gene>